<dbReference type="GO" id="GO:0044550">
    <property type="term" value="P:secondary metabolite biosynthetic process"/>
    <property type="evidence" value="ECO:0007669"/>
    <property type="project" value="TreeGrafter"/>
</dbReference>
<organism evidence="3 4">
    <name type="scientific">Parascedosporium putredinis</name>
    <dbReference type="NCBI Taxonomy" id="1442378"/>
    <lineage>
        <taxon>Eukaryota</taxon>
        <taxon>Fungi</taxon>
        <taxon>Dikarya</taxon>
        <taxon>Ascomycota</taxon>
        <taxon>Pezizomycotina</taxon>
        <taxon>Sordariomycetes</taxon>
        <taxon>Hypocreomycetidae</taxon>
        <taxon>Microascales</taxon>
        <taxon>Microascaceae</taxon>
        <taxon>Parascedosporium</taxon>
    </lineage>
</organism>
<dbReference type="PANTHER" id="PTHR11552">
    <property type="entry name" value="GLUCOSE-METHANOL-CHOLINE GMC OXIDOREDUCTASE"/>
    <property type="match status" value="1"/>
</dbReference>
<dbReference type="PANTHER" id="PTHR11552:SF138">
    <property type="entry name" value="DEHYDROGENASE PKFF-RELATED"/>
    <property type="match status" value="1"/>
</dbReference>
<evidence type="ECO:0000256" key="1">
    <source>
        <dbReference type="ARBA" id="ARBA00010790"/>
    </source>
</evidence>
<proteinExistence type="inferred from homology"/>
<dbReference type="Proteomes" id="UP000838763">
    <property type="component" value="Unassembled WGS sequence"/>
</dbReference>
<dbReference type="Gene3D" id="3.30.560.10">
    <property type="entry name" value="Glucose Oxidase, domain 3"/>
    <property type="match status" value="1"/>
</dbReference>
<sequence length="135" mass="14321">MFDQPIIDLGWLSDPADAEVAVAIFKRARAAWETSSLGSIKATPELVPGAAVSTDEDILNYIKGGARPIWHASGTCKMGKADDELAVVDSKARVYGVEGLRVVDASVLPIIMPGHPMGTLYMLAEKIAAEIQAEA</sequence>
<dbReference type="GO" id="GO:0016614">
    <property type="term" value="F:oxidoreductase activity, acting on CH-OH group of donors"/>
    <property type="evidence" value="ECO:0007669"/>
    <property type="project" value="InterPro"/>
</dbReference>
<dbReference type="Gene3D" id="3.50.50.60">
    <property type="entry name" value="FAD/NAD(P)-binding domain"/>
    <property type="match status" value="1"/>
</dbReference>
<keyword evidence="4" id="KW-1185">Reference proteome</keyword>
<dbReference type="GO" id="GO:0050660">
    <property type="term" value="F:flavin adenine dinucleotide binding"/>
    <property type="evidence" value="ECO:0007669"/>
    <property type="project" value="InterPro"/>
</dbReference>
<reference evidence="3" key="1">
    <citation type="submission" date="2022-11" db="EMBL/GenBank/DDBJ databases">
        <authorList>
            <person name="Scott C."/>
            <person name="Bruce N."/>
        </authorList>
    </citation>
    <scope>NUCLEOTIDE SEQUENCE</scope>
</reference>
<accession>A0A9P1H4G0</accession>
<evidence type="ECO:0000259" key="2">
    <source>
        <dbReference type="Pfam" id="PF05199"/>
    </source>
</evidence>
<dbReference type="InterPro" id="IPR012132">
    <property type="entry name" value="GMC_OxRdtase"/>
</dbReference>
<dbReference type="SUPFAM" id="SSF51905">
    <property type="entry name" value="FAD/NAD(P)-binding domain"/>
    <property type="match status" value="1"/>
</dbReference>
<dbReference type="InterPro" id="IPR036188">
    <property type="entry name" value="FAD/NAD-bd_sf"/>
</dbReference>
<comment type="similarity">
    <text evidence="1">Belongs to the GMC oxidoreductase family.</text>
</comment>
<dbReference type="EMBL" id="CALLCH030000012">
    <property type="protein sequence ID" value="CAI4215736.1"/>
    <property type="molecule type" value="Genomic_DNA"/>
</dbReference>
<dbReference type="AlphaFoldDB" id="A0A9P1H4G0"/>
<dbReference type="SUPFAM" id="SSF54373">
    <property type="entry name" value="FAD-linked reductases, C-terminal domain"/>
    <property type="match status" value="1"/>
</dbReference>
<gene>
    <name evidence="3" type="ORF">PPNO1_LOCUS5443</name>
</gene>
<dbReference type="OrthoDB" id="269227at2759"/>
<dbReference type="Pfam" id="PF05199">
    <property type="entry name" value="GMC_oxred_C"/>
    <property type="match status" value="1"/>
</dbReference>
<comment type="caution">
    <text evidence="3">The sequence shown here is derived from an EMBL/GenBank/DDBJ whole genome shotgun (WGS) entry which is preliminary data.</text>
</comment>
<feature type="domain" description="Glucose-methanol-choline oxidoreductase C-terminal" evidence="2">
    <location>
        <begin position="3"/>
        <end position="124"/>
    </location>
</feature>
<evidence type="ECO:0000313" key="3">
    <source>
        <dbReference type="EMBL" id="CAI4215736.1"/>
    </source>
</evidence>
<evidence type="ECO:0000313" key="4">
    <source>
        <dbReference type="Proteomes" id="UP000838763"/>
    </source>
</evidence>
<dbReference type="InterPro" id="IPR007867">
    <property type="entry name" value="GMC_OxRtase_C"/>
</dbReference>
<name>A0A9P1H4G0_9PEZI</name>
<protein>
    <recommendedName>
        <fullName evidence="2">Glucose-methanol-choline oxidoreductase C-terminal domain-containing protein</fullName>
    </recommendedName>
</protein>